<dbReference type="Pfam" id="PF00023">
    <property type="entry name" value="Ank"/>
    <property type="match status" value="1"/>
</dbReference>
<evidence type="ECO:0000259" key="4">
    <source>
        <dbReference type="PROSITE" id="PS50097"/>
    </source>
</evidence>
<reference evidence="5" key="1">
    <citation type="submission" date="2022-10" db="EMBL/GenBank/DDBJ databases">
        <title>Novel sulphate-reducing endosymbionts in the free-living metamonad Anaeramoeba.</title>
        <authorList>
            <person name="Jerlstrom-Hultqvist J."/>
            <person name="Cepicka I."/>
            <person name="Gallot-Lavallee L."/>
            <person name="Salas-Leiva D."/>
            <person name="Curtis B.A."/>
            <person name="Zahonova K."/>
            <person name="Pipaliya S."/>
            <person name="Dacks J."/>
            <person name="Roger A.J."/>
        </authorList>
    </citation>
    <scope>NUCLEOTIDE SEQUENCE</scope>
    <source>
        <strain evidence="5">BMAN</strain>
    </source>
</reference>
<dbReference type="Pfam" id="PF00651">
    <property type="entry name" value="BTB"/>
    <property type="match status" value="1"/>
</dbReference>
<sequence length="565" mass="65849">MTGIKELIEFNKFDEFVQVIKTKPFLDWKDYTKDNLLHIAARSQAPINFLKILIEEIHIPINALNKETPLYIYFSNRTEPNYESVKFLLESKANPNLTPTKLTALYNALQNNYDYKYIELLIKHGASTQKLHYKLRGENLLHLACAGQLKKENLAFLLENGFSVNDKSGYTPFLLSLRNLHQFKLMLNYKPNMEAQTGLTALHIAALLHSPFEVFETLIKNGADVNKPNGYTPLYSAIMNKAEYDSVKLLINSGANIETQQQSTLLHLACENNSSFEILRLLLNRGTAKYINQKDSSGKTPLHLILLSNCDDLYKINLLLSEGANPKIKYRRFPEELTKDKDVKDLLNFDISFIDDLRVLYKRKEETDLIIRTIDADIHVHSLILKTRLEEKYNDCLELLYKKNFEVANIFLYWIYTGKNKTQKDTELAKIVAQELKLNFAKMSQPEKVIESFYQLYKDEQSKDFFLLVQDESIKVHKLILLLRCDLYRSMFLCISNENTVKDFSGISPETMKDFIYYLYTDKLPRNVSQQTLIELENFVDFYQLNYNSSLPFRVGQRKRDMKMI</sequence>
<dbReference type="PANTHER" id="PTHR24198">
    <property type="entry name" value="ANKYRIN REPEAT AND PROTEIN KINASE DOMAIN-CONTAINING PROTEIN"/>
    <property type="match status" value="1"/>
</dbReference>
<dbReference type="InterPro" id="IPR000210">
    <property type="entry name" value="BTB/POZ_dom"/>
</dbReference>
<dbReference type="Proteomes" id="UP001149090">
    <property type="component" value="Unassembled WGS sequence"/>
</dbReference>
<dbReference type="Pfam" id="PF12796">
    <property type="entry name" value="Ank_2"/>
    <property type="match status" value="2"/>
</dbReference>
<dbReference type="AlphaFoldDB" id="A0A9Q0LPR1"/>
<dbReference type="PANTHER" id="PTHR24198:SF165">
    <property type="entry name" value="ANKYRIN REPEAT-CONTAINING PROTEIN-RELATED"/>
    <property type="match status" value="1"/>
</dbReference>
<feature type="domain" description="BTB" evidence="4">
    <location>
        <begin position="463"/>
        <end position="528"/>
    </location>
</feature>
<dbReference type="CDD" id="cd18186">
    <property type="entry name" value="BTB_POZ_ZBTB_KLHL-like"/>
    <property type="match status" value="1"/>
</dbReference>
<evidence type="ECO:0000256" key="3">
    <source>
        <dbReference type="PROSITE-ProRule" id="PRU00023"/>
    </source>
</evidence>
<dbReference type="OMA" id="RINDCRP"/>
<evidence type="ECO:0000256" key="1">
    <source>
        <dbReference type="ARBA" id="ARBA00022737"/>
    </source>
</evidence>
<evidence type="ECO:0000313" key="5">
    <source>
        <dbReference type="EMBL" id="KAJ5076420.1"/>
    </source>
</evidence>
<feature type="repeat" description="ANK" evidence="3">
    <location>
        <begin position="197"/>
        <end position="230"/>
    </location>
</feature>
<gene>
    <name evidence="5" type="ORF">M0811_06420</name>
</gene>
<dbReference type="Gene3D" id="3.30.710.10">
    <property type="entry name" value="Potassium Channel Kv1.1, Chain A"/>
    <property type="match status" value="1"/>
</dbReference>
<dbReference type="Gene3D" id="1.25.40.20">
    <property type="entry name" value="Ankyrin repeat-containing domain"/>
    <property type="match status" value="3"/>
</dbReference>
<dbReference type="SUPFAM" id="SSF54695">
    <property type="entry name" value="POZ domain"/>
    <property type="match status" value="1"/>
</dbReference>
<dbReference type="SMART" id="SM00225">
    <property type="entry name" value="BTB"/>
    <property type="match status" value="1"/>
</dbReference>
<dbReference type="SUPFAM" id="SSF48403">
    <property type="entry name" value="Ankyrin repeat"/>
    <property type="match status" value="2"/>
</dbReference>
<name>A0A9Q0LPR1_ANAIG</name>
<dbReference type="InterPro" id="IPR002110">
    <property type="entry name" value="Ankyrin_rpt"/>
</dbReference>
<accession>A0A9Q0LPR1</accession>
<dbReference type="InterPro" id="IPR011333">
    <property type="entry name" value="SKP1/BTB/POZ_sf"/>
</dbReference>
<feature type="repeat" description="ANK" evidence="3">
    <location>
        <begin position="297"/>
        <end position="331"/>
    </location>
</feature>
<dbReference type="PROSITE" id="PS50088">
    <property type="entry name" value="ANK_REPEAT"/>
    <property type="match status" value="3"/>
</dbReference>
<dbReference type="EMBL" id="JAPDFW010000061">
    <property type="protein sequence ID" value="KAJ5076420.1"/>
    <property type="molecule type" value="Genomic_DNA"/>
</dbReference>
<protein>
    <submittedName>
        <fullName evidence="5">Cyclin-dependent kinase inhibitor 2c-related</fullName>
    </submittedName>
</protein>
<dbReference type="OrthoDB" id="6359943at2759"/>
<evidence type="ECO:0000313" key="6">
    <source>
        <dbReference type="Proteomes" id="UP001149090"/>
    </source>
</evidence>
<keyword evidence="6" id="KW-1185">Reference proteome</keyword>
<keyword evidence="1" id="KW-0677">Repeat</keyword>
<dbReference type="PROSITE" id="PS50097">
    <property type="entry name" value="BTB"/>
    <property type="match status" value="1"/>
</dbReference>
<dbReference type="PROSITE" id="PS50297">
    <property type="entry name" value="ANK_REP_REGION"/>
    <property type="match status" value="3"/>
</dbReference>
<dbReference type="InterPro" id="IPR036770">
    <property type="entry name" value="Ankyrin_rpt-contain_sf"/>
</dbReference>
<dbReference type="SMART" id="SM00248">
    <property type="entry name" value="ANK"/>
    <property type="match status" value="9"/>
</dbReference>
<proteinExistence type="predicted"/>
<organism evidence="5 6">
    <name type="scientific">Anaeramoeba ignava</name>
    <name type="common">Anaerobic marine amoeba</name>
    <dbReference type="NCBI Taxonomy" id="1746090"/>
    <lineage>
        <taxon>Eukaryota</taxon>
        <taxon>Metamonada</taxon>
        <taxon>Anaeramoebidae</taxon>
        <taxon>Anaeramoeba</taxon>
    </lineage>
</organism>
<keyword evidence="2 3" id="KW-0040">ANK repeat</keyword>
<feature type="repeat" description="ANK" evidence="3">
    <location>
        <begin position="229"/>
        <end position="262"/>
    </location>
</feature>
<evidence type="ECO:0000256" key="2">
    <source>
        <dbReference type="ARBA" id="ARBA00023043"/>
    </source>
</evidence>
<comment type="caution">
    <text evidence="5">The sequence shown here is derived from an EMBL/GenBank/DDBJ whole genome shotgun (WGS) entry which is preliminary data.</text>
</comment>